<dbReference type="InterPro" id="IPR021476">
    <property type="entry name" value="Egh16-like"/>
</dbReference>
<evidence type="ECO:0000313" key="4">
    <source>
        <dbReference type="Proteomes" id="UP001239795"/>
    </source>
</evidence>
<keyword evidence="2" id="KW-0732">Signal</keyword>
<dbReference type="PANTHER" id="PTHR34618">
    <property type="entry name" value="SURFACE PROTEIN MAS1, PUTATIVE-RELATED"/>
    <property type="match status" value="1"/>
</dbReference>
<protein>
    <recommendedName>
        <fullName evidence="5">Cas1 appressorium specific protein</fullName>
    </recommendedName>
</protein>
<evidence type="ECO:0008006" key="5">
    <source>
        <dbReference type="Google" id="ProtNLM"/>
    </source>
</evidence>
<gene>
    <name evidence="3" type="ORF">CMEL01_16758</name>
</gene>
<sequence>MARGSLGLAGSLVLLIVAATSVAAHGKVALVVGDLGGNGTALAIRGGVVPGDGPNRKTEVDTTVFEVEEAMTNGLGRTQAGGAVHVADLKRAMALSGGVLPQVSSTGGVISGTFHVVTTDGAGPLRAILDPTATGAFSEGTELQVLQQVPGSEGTIRRNGRVPRLRNGARSLARRAGLLSKRAANVNLDFPMSFALPTGTSCQGTVEGIRNVCLVKIANSNAAGPFGGIVAIQVPQAGAKAGNVTPPQQRPKVSRKYPSVVNS</sequence>
<proteinExistence type="predicted"/>
<evidence type="ECO:0000313" key="3">
    <source>
        <dbReference type="EMBL" id="KAK1452449.1"/>
    </source>
</evidence>
<dbReference type="Pfam" id="PF11327">
    <property type="entry name" value="Egh16-like"/>
    <property type="match status" value="1"/>
</dbReference>
<feature type="signal peptide" evidence="2">
    <location>
        <begin position="1"/>
        <end position="24"/>
    </location>
</feature>
<comment type="caution">
    <text evidence="3">The sequence shown here is derived from an EMBL/GenBank/DDBJ whole genome shotgun (WGS) entry which is preliminary data.</text>
</comment>
<dbReference type="PANTHER" id="PTHR34618:SF4">
    <property type="entry name" value="CAS1"/>
    <property type="match status" value="1"/>
</dbReference>
<feature type="chain" id="PRO_5042499689" description="Cas1 appressorium specific protein" evidence="2">
    <location>
        <begin position="25"/>
        <end position="263"/>
    </location>
</feature>
<keyword evidence="4" id="KW-1185">Reference proteome</keyword>
<dbReference type="AlphaFoldDB" id="A0AAI9XK40"/>
<name>A0AAI9XK40_9PEZI</name>
<evidence type="ECO:0000256" key="2">
    <source>
        <dbReference type="SAM" id="SignalP"/>
    </source>
</evidence>
<reference evidence="3 4" key="1">
    <citation type="submission" date="2016-10" db="EMBL/GenBank/DDBJ databases">
        <title>The genome sequence of Colletotrichum fioriniae PJ7.</title>
        <authorList>
            <person name="Baroncelli R."/>
        </authorList>
    </citation>
    <scope>NUCLEOTIDE SEQUENCE [LARGE SCALE GENOMIC DNA]</scope>
    <source>
        <strain evidence="3">Col 31</strain>
    </source>
</reference>
<dbReference type="Proteomes" id="UP001239795">
    <property type="component" value="Unassembled WGS sequence"/>
</dbReference>
<accession>A0AAI9XK40</accession>
<feature type="region of interest" description="Disordered" evidence="1">
    <location>
        <begin position="239"/>
        <end position="263"/>
    </location>
</feature>
<evidence type="ECO:0000256" key="1">
    <source>
        <dbReference type="SAM" id="MobiDB-lite"/>
    </source>
</evidence>
<dbReference type="EMBL" id="MLGG01000043">
    <property type="protein sequence ID" value="KAK1452449.1"/>
    <property type="molecule type" value="Genomic_DNA"/>
</dbReference>
<organism evidence="3 4">
    <name type="scientific">Colletotrichum melonis</name>
    <dbReference type="NCBI Taxonomy" id="1209925"/>
    <lineage>
        <taxon>Eukaryota</taxon>
        <taxon>Fungi</taxon>
        <taxon>Dikarya</taxon>
        <taxon>Ascomycota</taxon>
        <taxon>Pezizomycotina</taxon>
        <taxon>Sordariomycetes</taxon>
        <taxon>Hypocreomycetidae</taxon>
        <taxon>Glomerellales</taxon>
        <taxon>Glomerellaceae</taxon>
        <taxon>Colletotrichum</taxon>
        <taxon>Colletotrichum acutatum species complex</taxon>
    </lineage>
</organism>